<keyword evidence="2" id="KW-1185">Reference proteome</keyword>
<dbReference type="Proteomes" id="UP001432000">
    <property type="component" value="Chromosome"/>
</dbReference>
<name>A0ABZ2PEE5_9NOCA</name>
<proteinExistence type="predicted"/>
<dbReference type="Pfam" id="PF08798">
    <property type="entry name" value="CRISPR_assoc"/>
    <property type="match status" value="1"/>
</dbReference>
<dbReference type="NCBIfam" id="TIGR01907">
    <property type="entry name" value="casE_Cse3"/>
    <property type="match status" value="1"/>
</dbReference>
<dbReference type="Gene3D" id="3.30.70.1210">
    <property type="entry name" value="Crispr-associated protein, domain 2"/>
    <property type="match status" value="1"/>
</dbReference>
<sequence>MYLSKMPLNRRRRGAVKLLSSPQAMHAAVQSAFAPGSFVESEGRALWRVDELGRDGIALYVVSPVEPDLSHVVEQAGWQTGEMWKSVEYGGFLAGLRAGQRWGFRLRANPVHSVYKSDKAWGDTKPVAHLTVKHQQTWLLDRAAKCGFAIPDGPQHEAALRVVDRSTLKFNKGGHSVTIGTATFEGVLQVEDPVLLRSVLTNGLGRAKAYGCGLITLAPLGIG</sequence>
<gene>
    <name evidence="1" type="primary">cas6e</name>
    <name evidence="1" type="ORF">WDS16_17920</name>
</gene>
<evidence type="ECO:0000313" key="1">
    <source>
        <dbReference type="EMBL" id="WXG67122.1"/>
    </source>
</evidence>
<organism evidence="1 2">
    <name type="scientific">Rhodococcus sovatensis</name>
    <dbReference type="NCBI Taxonomy" id="1805840"/>
    <lineage>
        <taxon>Bacteria</taxon>
        <taxon>Bacillati</taxon>
        <taxon>Actinomycetota</taxon>
        <taxon>Actinomycetes</taxon>
        <taxon>Mycobacteriales</taxon>
        <taxon>Nocardiaceae</taxon>
        <taxon>Rhodococcus</taxon>
    </lineage>
</organism>
<dbReference type="Gene3D" id="3.30.70.1200">
    <property type="entry name" value="Crispr-associated protein, domain 1"/>
    <property type="match status" value="1"/>
</dbReference>
<dbReference type="RefSeq" id="WP_338886546.1">
    <property type="nucleotide sequence ID" value="NZ_CP147846.1"/>
</dbReference>
<protein>
    <submittedName>
        <fullName evidence="1">Type I-E CRISPR-associated protein Cas6/Cse3/CasE</fullName>
    </submittedName>
</protein>
<evidence type="ECO:0000313" key="2">
    <source>
        <dbReference type="Proteomes" id="UP001432000"/>
    </source>
</evidence>
<dbReference type="CDD" id="cd09727">
    <property type="entry name" value="Cas6_I-E"/>
    <property type="match status" value="1"/>
</dbReference>
<dbReference type="InterPro" id="IPR010179">
    <property type="entry name" value="CRISPR-assoc_prot_Cse3"/>
</dbReference>
<dbReference type="EMBL" id="CP147846">
    <property type="protein sequence ID" value="WXG67122.1"/>
    <property type="molecule type" value="Genomic_DNA"/>
</dbReference>
<reference evidence="1 2" key="1">
    <citation type="submission" date="2024-03" db="EMBL/GenBank/DDBJ databases">
        <title>Natural products discovery in diverse microorganisms through a two-stage MS feature dereplication strategy.</title>
        <authorList>
            <person name="Zhang R."/>
        </authorList>
    </citation>
    <scope>NUCLEOTIDE SEQUENCE [LARGE SCALE GENOMIC DNA]</scope>
    <source>
        <strain evidence="1 2">18930</strain>
    </source>
</reference>
<accession>A0ABZ2PEE5</accession>
<dbReference type="SMART" id="SM01101">
    <property type="entry name" value="CRISPR_assoc"/>
    <property type="match status" value="1"/>
</dbReference>
<dbReference type="SUPFAM" id="SSF117987">
    <property type="entry name" value="CRISPR-associated protein"/>
    <property type="match status" value="2"/>
</dbReference>